<evidence type="ECO:0000256" key="2">
    <source>
        <dbReference type="ARBA" id="ARBA00011133"/>
    </source>
</evidence>
<accession>A0A5N4DXI9</accession>
<dbReference type="InterPro" id="IPR036227">
    <property type="entry name" value="Ribosomal_uL15/eL18_sf"/>
</dbReference>
<proteinExistence type="inferred from homology"/>
<comment type="subunit">
    <text evidence="2">Component of the large ribosomal subunit.</text>
</comment>
<evidence type="ECO:0000256" key="3">
    <source>
        <dbReference type="ARBA" id="ARBA00022980"/>
    </source>
</evidence>
<dbReference type="Gene3D" id="3.100.10.10">
    <property type="match status" value="1"/>
</dbReference>
<sequence length="155" mass="16968">MGTDICHNEAERVVLKRWFTSRTHRPPPSLSRTIRKVKLPGRGGRTAAVVGTITNDVRVPEVPKRKAAALRVSSRARSRVLKAGGKVFTFNQLALDSPKGCGTVLPSSPRKGRDVCRHSGKAPGTPQSHTKPSVRSKGRKFGRARGRRANRGHKH</sequence>
<evidence type="ECO:0000259" key="6">
    <source>
        <dbReference type="Pfam" id="PF17135"/>
    </source>
</evidence>
<dbReference type="AlphaFoldDB" id="A0A5N4DXI9"/>
<comment type="similarity">
    <text evidence="1">Belongs to the eukaryotic ribosomal protein eL18 family.</text>
</comment>
<dbReference type="InterPro" id="IPR021131">
    <property type="entry name" value="Ribosomal_uL15/eL18"/>
</dbReference>
<feature type="domain" description="Large ribosomal subunit protein uL15/eL18" evidence="6">
    <location>
        <begin position="11"/>
        <end position="154"/>
    </location>
</feature>
<evidence type="ECO:0000256" key="4">
    <source>
        <dbReference type="ARBA" id="ARBA00023274"/>
    </source>
</evidence>
<evidence type="ECO:0000256" key="5">
    <source>
        <dbReference type="SAM" id="MobiDB-lite"/>
    </source>
</evidence>
<keyword evidence="4" id="KW-0687">Ribonucleoprotein</keyword>
<organism evidence="7 8">
    <name type="scientific">Camelus dromedarius</name>
    <name type="common">Dromedary</name>
    <name type="synonym">Arabian camel</name>
    <dbReference type="NCBI Taxonomy" id="9838"/>
    <lineage>
        <taxon>Eukaryota</taxon>
        <taxon>Metazoa</taxon>
        <taxon>Chordata</taxon>
        <taxon>Craniata</taxon>
        <taxon>Vertebrata</taxon>
        <taxon>Euteleostomi</taxon>
        <taxon>Mammalia</taxon>
        <taxon>Eutheria</taxon>
        <taxon>Laurasiatheria</taxon>
        <taxon>Artiodactyla</taxon>
        <taxon>Tylopoda</taxon>
        <taxon>Camelidae</taxon>
        <taxon>Camelus</taxon>
    </lineage>
</organism>
<dbReference type="GO" id="GO:0006412">
    <property type="term" value="P:translation"/>
    <property type="evidence" value="ECO:0007669"/>
    <property type="project" value="InterPro"/>
</dbReference>
<evidence type="ECO:0000313" key="7">
    <source>
        <dbReference type="EMBL" id="KAB1275893.1"/>
    </source>
</evidence>
<keyword evidence="8" id="KW-1185">Reference proteome</keyword>
<protein>
    <submittedName>
        <fullName evidence="7">60S ribosomal protein L18</fullName>
    </submittedName>
</protein>
<dbReference type="GO" id="GO:0022625">
    <property type="term" value="C:cytosolic large ribosomal subunit"/>
    <property type="evidence" value="ECO:0007669"/>
    <property type="project" value="TreeGrafter"/>
</dbReference>
<dbReference type="PANTHER" id="PTHR10934">
    <property type="entry name" value="60S RIBOSOMAL PROTEIN L18"/>
    <property type="match status" value="1"/>
</dbReference>
<dbReference type="InterPro" id="IPR000039">
    <property type="entry name" value="Ribosomal_eL18"/>
</dbReference>
<gene>
    <name evidence="7" type="ORF">Cadr_000008729</name>
</gene>
<reference evidence="7 8" key="1">
    <citation type="journal article" date="2019" name="Mol. Ecol. Resour.">
        <title>Improving Illumina assemblies with Hi-C and long reads: an example with the North African dromedary.</title>
        <authorList>
            <person name="Elbers J.P."/>
            <person name="Rogers M.F."/>
            <person name="Perelman P.L."/>
            <person name="Proskuryakova A.A."/>
            <person name="Serdyukova N.A."/>
            <person name="Johnson W.E."/>
            <person name="Horin P."/>
            <person name="Corander J."/>
            <person name="Murphy D."/>
            <person name="Burger P.A."/>
        </authorList>
    </citation>
    <scope>NUCLEOTIDE SEQUENCE [LARGE SCALE GENOMIC DNA]</scope>
    <source>
        <strain evidence="7">Drom800</strain>
        <tissue evidence="7">Blood</tissue>
    </source>
</reference>
<dbReference type="SUPFAM" id="SSF52080">
    <property type="entry name" value="Ribosomal proteins L15p and L18e"/>
    <property type="match status" value="1"/>
</dbReference>
<dbReference type="GO" id="GO:0003735">
    <property type="term" value="F:structural constituent of ribosome"/>
    <property type="evidence" value="ECO:0007669"/>
    <property type="project" value="InterPro"/>
</dbReference>
<dbReference type="Pfam" id="PF17135">
    <property type="entry name" value="Ribosomal_L18"/>
    <property type="match status" value="1"/>
</dbReference>
<feature type="region of interest" description="Disordered" evidence="5">
    <location>
        <begin position="98"/>
        <end position="155"/>
    </location>
</feature>
<dbReference type="Proteomes" id="UP000299084">
    <property type="component" value="Unassembled WGS sequence"/>
</dbReference>
<feature type="compositionally biased region" description="Basic residues" evidence="5">
    <location>
        <begin position="132"/>
        <end position="155"/>
    </location>
</feature>
<keyword evidence="3 7" id="KW-0689">Ribosomal protein</keyword>
<comment type="caution">
    <text evidence="7">The sequence shown here is derived from an EMBL/GenBank/DDBJ whole genome shotgun (WGS) entry which is preliminary data.</text>
</comment>
<evidence type="ECO:0000256" key="1">
    <source>
        <dbReference type="ARBA" id="ARBA00006815"/>
    </source>
</evidence>
<dbReference type="GO" id="GO:0003723">
    <property type="term" value="F:RNA binding"/>
    <property type="evidence" value="ECO:0007669"/>
    <property type="project" value="TreeGrafter"/>
</dbReference>
<name>A0A5N4DXI9_CAMDR</name>
<evidence type="ECO:0000313" key="8">
    <source>
        <dbReference type="Proteomes" id="UP000299084"/>
    </source>
</evidence>
<dbReference type="PANTHER" id="PTHR10934:SF2">
    <property type="entry name" value="LARGE RIBOSOMAL SUBUNIT PROTEIN EL18"/>
    <property type="match status" value="1"/>
</dbReference>
<dbReference type="EMBL" id="JWIN03000007">
    <property type="protein sequence ID" value="KAB1275893.1"/>
    <property type="molecule type" value="Genomic_DNA"/>
</dbReference>